<dbReference type="RefSeq" id="XP_043187972.1">
    <property type="nucleotide sequence ID" value="XM_043322149.1"/>
</dbReference>
<evidence type="ECO:0000256" key="6">
    <source>
        <dbReference type="SAM" id="MobiDB-lite"/>
    </source>
</evidence>
<evidence type="ECO:0000259" key="7">
    <source>
        <dbReference type="SMART" id="SM00906"/>
    </source>
</evidence>
<dbReference type="GeneID" id="67024612"/>
<evidence type="ECO:0000256" key="3">
    <source>
        <dbReference type="ARBA" id="ARBA00023015"/>
    </source>
</evidence>
<name>A0A8H8PAV2_9AGAM</name>
<evidence type="ECO:0000256" key="2">
    <source>
        <dbReference type="ARBA" id="ARBA00022723"/>
    </source>
</evidence>
<keyword evidence="3" id="KW-0805">Transcription regulation</keyword>
<reference evidence="8" key="1">
    <citation type="submission" date="2020-05" db="EMBL/GenBank/DDBJ databases">
        <title>Evolutionary and genomic comparisons of hybrid uninucleate and nonhybrid Rhizoctonia fungi.</title>
        <authorList>
            <person name="Li C."/>
            <person name="Chen X."/>
        </authorList>
    </citation>
    <scope>NUCLEOTIDE SEQUENCE</scope>
    <source>
        <strain evidence="8">AG-1 IA</strain>
    </source>
</reference>
<evidence type="ECO:0000256" key="5">
    <source>
        <dbReference type="ARBA" id="ARBA00023242"/>
    </source>
</evidence>
<organism evidence="8 9">
    <name type="scientific">Rhizoctonia solani</name>
    <dbReference type="NCBI Taxonomy" id="456999"/>
    <lineage>
        <taxon>Eukaryota</taxon>
        <taxon>Fungi</taxon>
        <taxon>Dikarya</taxon>
        <taxon>Basidiomycota</taxon>
        <taxon>Agaricomycotina</taxon>
        <taxon>Agaricomycetes</taxon>
        <taxon>Cantharellales</taxon>
        <taxon>Ceratobasidiaceae</taxon>
        <taxon>Rhizoctonia</taxon>
    </lineage>
</organism>
<dbReference type="GO" id="GO:0008270">
    <property type="term" value="F:zinc ion binding"/>
    <property type="evidence" value="ECO:0007669"/>
    <property type="project" value="InterPro"/>
</dbReference>
<dbReference type="GO" id="GO:0006351">
    <property type="term" value="P:DNA-templated transcription"/>
    <property type="evidence" value="ECO:0007669"/>
    <property type="project" value="InterPro"/>
</dbReference>
<dbReference type="GO" id="GO:0003677">
    <property type="term" value="F:DNA binding"/>
    <property type="evidence" value="ECO:0007669"/>
    <property type="project" value="InterPro"/>
</dbReference>
<dbReference type="InterPro" id="IPR050815">
    <property type="entry name" value="TF_fung"/>
</dbReference>
<dbReference type="PANTHER" id="PTHR47338:SF29">
    <property type="entry name" value="ZN(2)-C6 FUNGAL-TYPE DOMAIN-CONTAINING PROTEIN"/>
    <property type="match status" value="1"/>
</dbReference>
<evidence type="ECO:0000313" key="9">
    <source>
        <dbReference type="Proteomes" id="UP000650533"/>
    </source>
</evidence>
<keyword evidence="2" id="KW-0479">Metal-binding</keyword>
<dbReference type="GO" id="GO:0005634">
    <property type="term" value="C:nucleus"/>
    <property type="evidence" value="ECO:0007669"/>
    <property type="project" value="UniProtKB-SubCell"/>
</dbReference>
<dbReference type="PANTHER" id="PTHR47338">
    <property type="entry name" value="ZN(II)2CYS6 TRANSCRIPTION FACTOR (EUROFUNG)-RELATED"/>
    <property type="match status" value="1"/>
</dbReference>
<dbReference type="SMART" id="SM00906">
    <property type="entry name" value="Fungal_trans"/>
    <property type="match status" value="1"/>
</dbReference>
<dbReference type="CDD" id="cd12148">
    <property type="entry name" value="fungal_TF_MHR"/>
    <property type="match status" value="1"/>
</dbReference>
<dbReference type="InterPro" id="IPR007219">
    <property type="entry name" value="XnlR_reg_dom"/>
</dbReference>
<evidence type="ECO:0000256" key="1">
    <source>
        <dbReference type="ARBA" id="ARBA00004123"/>
    </source>
</evidence>
<dbReference type="Pfam" id="PF04082">
    <property type="entry name" value="Fungal_trans"/>
    <property type="match status" value="1"/>
</dbReference>
<dbReference type="Proteomes" id="UP000650533">
    <property type="component" value="Chromosome 16"/>
</dbReference>
<comment type="subcellular location">
    <subcellularLocation>
        <location evidence="1">Nucleus</location>
    </subcellularLocation>
</comment>
<gene>
    <name evidence="8" type="ORF">RhiXN_02330</name>
</gene>
<dbReference type="KEGG" id="rsx:RhiXN_02330"/>
<accession>A0A8H8PAV2</accession>
<proteinExistence type="predicted"/>
<keyword evidence="4" id="KW-0804">Transcription</keyword>
<feature type="compositionally biased region" description="Low complexity" evidence="6">
    <location>
        <begin position="86"/>
        <end position="127"/>
    </location>
</feature>
<sequence>MATLQAPITTLGVDYPILPGVEPVLFAVDGNRNAMRPNRNVTSAFPLVAIASTRMKPTEPGPNCYKFVDRIMELENQIRLIEEQRSSSSTTVSEYSSDESSLRSTTSPGLSLGSSSPGSSRDTSRTPITPTKGLGSADDVFPAIVSPSSPSSAYSMVDIYPDYSKSTGPDPSSQVVSKLLDTFFQRHSQCGFELHLGRVMRALQPGTPEPLTPVLLNSMLLMGCYFAQEQELKMWENEFFERTKWSIEENITLAHSGGDGKYNSLHHVQAMSMFGLYYYFKGRLLEGHVHTAHATRLAVALGLHKLNSRIFHPGYGAPISKQPFGVTRWRPRDSIELGEAINLWWSCMDTELAGSTLNGLSPCVSLEDDITTVWPRLLSDFESGQPLPDDDYSVNSLLDPQTSSIVVSVSRDNVKSLIAKSYILMVWAAKLDIERVANHQGSEEWWIRFERCDQAINQFMMTMPPVRLSRNVEELAYLILVHTAIYCSQLQLHNALAEFELAMGAQRYPNGRNPDGSLGGISYARCNEACRATVLAAAIVADIDLSYMLMFIGIAWVCVAEVLIREIPRLRRSGFSAQALEKEQQLTVIETCMGRLVQTYPVLSLQLQQLQIIKAQQTFY</sequence>
<feature type="region of interest" description="Disordered" evidence="6">
    <location>
        <begin position="82"/>
        <end position="141"/>
    </location>
</feature>
<evidence type="ECO:0000313" key="8">
    <source>
        <dbReference type="EMBL" id="QRW27735.1"/>
    </source>
</evidence>
<feature type="domain" description="Xylanolytic transcriptional activator regulatory" evidence="7">
    <location>
        <begin position="287"/>
        <end position="381"/>
    </location>
</feature>
<protein>
    <submittedName>
        <fullName evidence="8">Fungal specific transcription factor domain</fullName>
    </submittedName>
</protein>
<dbReference type="AlphaFoldDB" id="A0A8H8PAV2"/>
<dbReference type="EMBL" id="CP059673">
    <property type="protein sequence ID" value="QRW27735.1"/>
    <property type="molecule type" value="Genomic_DNA"/>
</dbReference>
<keyword evidence="5" id="KW-0539">Nucleus</keyword>
<dbReference type="GO" id="GO:0000981">
    <property type="term" value="F:DNA-binding transcription factor activity, RNA polymerase II-specific"/>
    <property type="evidence" value="ECO:0007669"/>
    <property type="project" value="InterPro"/>
</dbReference>
<evidence type="ECO:0000256" key="4">
    <source>
        <dbReference type="ARBA" id="ARBA00023163"/>
    </source>
</evidence>